<dbReference type="GO" id="GO:0005524">
    <property type="term" value="F:ATP binding"/>
    <property type="evidence" value="ECO:0007669"/>
    <property type="project" value="UniProtKB-KW"/>
</dbReference>
<evidence type="ECO:0000313" key="6">
    <source>
        <dbReference type="Proteomes" id="UP001596470"/>
    </source>
</evidence>
<dbReference type="InterPro" id="IPR003439">
    <property type="entry name" value="ABC_transporter-like_ATP-bd"/>
</dbReference>
<reference evidence="6" key="1">
    <citation type="journal article" date="2019" name="Int. J. Syst. Evol. Microbiol.">
        <title>The Global Catalogue of Microorganisms (GCM) 10K type strain sequencing project: providing services to taxonomists for standard genome sequencing and annotation.</title>
        <authorList>
            <consortium name="The Broad Institute Genomics Platform"/>
            <consortium name="The Broad Institute Genome Sequencing Center for Infectious Disease"/>
            <person name="Wu L."/>
            <person name="Ma J."/>
        </authorList>
    </citation>
    <scope>NUCLEOTIDE SEQUENCE [LARGE SCALE GENOMIC DNA]</scope>
    <source>
        <strain evidence="6">KACC 12634</strain>
    </source>
</reference>
<evidence type="ECO:0000256" key="1">
    <source>
        <dbReference type="ARBA" id="ARBA00022448"/>
    </source>
</evidence>
<proteinExistence type="predicted"/>
<keyword evidence="2" id="KW-0547">Nucleotide-binding</keyword>
<dbReference type="RefSeq" id="WP_382356940.1">
    <property type="nucleotide sequence ID" value="NZ_JBHMBP010000006.1"/>
</dbReference>
<dbReference type="EMBL" id="JBHSYS010000006">
    <property type="protein sequence ID" value="MFC6960471.1"/>
    <property type="molecule type" value="Genomic_DNA"/>
</dbReference>
<dbReference type="InterPro" id="IPR027417">
    <property type="entry name" value="P-loop_NTPase"/>
</dbReference>
<dbReference type="InterPro" id="IPR032823">
    <property type="entry name" value="BCA_ABC_TP_C"/>
</dbReference>
<dbReference type="InterPro" id="IPR051120">
    <property type="entry name" value="ABC_AA/LPS_Transport"/>
</dbReference>
<dbReference type="PANTHER" id="PTHR45772">
    <property type="entry name" value="CONSERVED COMPONENT OF ABC TRANSPORTER FOR NATURAL AMINO ACIDS-RELATED"/>
    <property type="match status" value="1"/>
</dbReference>
<organism evidence="5 6">
    <name type="scientific">Glycomyces mayteni</name>
    <dbReference type="NCBI Taxonomy" id="543887"/>
    <lineage>
        <taxon>Bacteria</taxon>
        <taxon>Bacillati</taxon>
        <taxon>Actinomycetota</taxon>
        <taxon>Actinomycetes</taxon>
        <taxon>Glycomycetales</taxon>
        <taxon>Glycomycetaceae</taxon>
        <taxon>Glycomyces</taxon>
    </lineage>
</organism>
<evidence type="ECO:0000256" key="2">
    <source>
        <dbReference type="ARBA" id="ARBA00022741"/>
    </source>
</evidence>
<evidence type="ECO:0000313" key="5">
    <source>
        <dbReference type="EMBL" id="MFC6960471.1"/>
    </source>
</evidence>
<dbReference type="InterPro" id="IPR003593">
    <property type="entry name" value="AAA+_ATPase"/>
</dbReference>
<dbReference type="SUPFAM" id="SSF52540">
    <property type="entry name" value="P-loop containing nucleoside triphosphate hydrolases"/>
    <property type="match status" value="1"/>
</dbReference>
<dbReference type="Proteomes" id="UP001596470">
    <property type="component" value="Unassembled WGS sequence"/>
</dbReference>
<gene>
    <name evidence="5" type="ORF">ACFQS3_25060</name>
</gene>
<evidence type="ECO:0000256" key="3">
    <source>
        <dbReference type="ARBA" id="ARBA00022840"/>
    </source>
</evidence>
<dbReference type="SMART" id="SM00382">
    <property type="entry name" value="AAA"/>
    <property type="match status" value="1"/>
</dbReference>
<keyword evidence="3 5" id="KW-0067">ATP-binding</keyword>
<dbReference type="Gene3D" id="3.40.50.300">
    <property type="entry name" value="P-loop containing nucleotide triphosphate hydrolases"/>
    <property type="match status" value="1"/>
</dbReference>
<feature type="domain" description="ABC transporter" evidence="4">
    <location>
        <begin position="9"/>
        <end position="235"/>
    </location>
</feature>
<dbReference type="PROSITE" id="PS50893">
    <property type="entry name" value="ABC_TRANSPORTER_2"/>
    <property type="match status" value="1"/>
</dbReference>
<accession>A0ABW2DGU0</accession>
<comment type="caution">
    <text evidence="5">The sequence shown here is derived from an EMBL/GenBank/DDBJ whole genome shotgun (WGS) entry which is preliminary data.</text>
</comment>
<evidence type="ECO:0000259" key="4">
    <source>
        <dbReference type="PROSITE" id="PS50893"/>
    </source>
</evidence>
<sequence length="239" mass="24776">MTTPSPPRLAVRGLEVAFGGLTALDGVDFDVHPGETVALIGPNGAGKTTVFNAVCGLVKPRKGTVRIDGRPAPAKTTRLLAAGVARTLQGLGLFDRLTVLDNVRVPLVALRDPDADAKARSTIEDLGLTGLAHRPAGALPYPDRKRTALARALATGPALLLLDEPAGGLGPGDIEDLAEVLDGLRCAILLVEHHVDFVMATADRIVVLDFGRVIAAGTPDEVRNDPAVEAAYLGVEAAV</sequence>
<protein>
    <submittedName>
        <fullName evidence="5">ABC transporter ATP-binding protein</fullName>
    </submittedName>
</protein>
<name>A0ABW2DGU0_9ACTN</name>
<keyword evidence="6" id="KW-1185">Reference proteome</keyword>
<dbReference type="CDD" id="cd03219">
    <property type="entry name" value="ABC_Mj1267_LivG_branched"/>
    <property type="match status" value="1"/>
</dbReference>
<keyword evidence="1" id="KW-0813">Transport</keyword>
<dbReference type="Pfam" id="PF00005">
    <property type="entry name" value="ABC_tran"/>
    <property type="match status" value="1"/>
</dbReference>
<dbReference type="Pfam" id="PF12399">
    <property type="entry name" value="BCA_ABC_TP_C"/>
    <property type="match status" value="1"/>
</dbReference>